<dbReference type="PRINTS" id="PR00371">
    <property type="entry name" value="FPNCR"/>
</dbReference>
<comment type="cofactor">
    <cofactor evidence="1">
        <name>FAD</name>
        <dbReference type="ChEBI" id="CHEBI:57692"/>
    </cofactor>
</comment>
<evidence type="ECO:0000313" key="13">
    <source>
        <dbReference type="Proteomes" id="UP000664654"/>
    </source>
</evidence>
<dbReference type="PANTHER" id="PTHR47878">
    <property type="entry name" value="OXIDOREDUCTASE FAD/NAD(P)-BINDING DOMAIN PROTEIN"/>
    <property type="match status" value="1"/>
</dbReference>
<dbReference type="Pfam" id="PF00175">
    <property type="entry name" value="NAD_binding_1"/>
    <property type="match status" value="1"/>
</dbReference>
<dbReference type="GO" id="GO:0004324">
    <property type="term" value="F:ferredoxin-NADP+ reductase activity"/>
    <property type="evidence" value="ECO:0007669"/>
    <property type="project" value="UniProtKB-EC"/>
</dbReference>
<dbReference type="Proteomes" id="UP000664654">
    <property type="component" value="Unassembled WGS sequence"/>
</dbReference>
<comment type="cofactor">
    <cofactor evidence="9">
        <name>[2Fe-2S] cluster</name>
        <dbReference type="ChEBI" id="CHEBI:190135"/>
    </cofactor>
</comment>
<evidence type="ECO:0000256" key="2">
    <source>
        <dbReference type="ARBA" id="ARBA00008312"/>
    </source>
</evidence>
<comment type="catalytic activity">
    <reaction evidence="10">
        <text>2 reduced [2Fe-2S]-[ferredoxin] + NADP(+) + H(+) = 2 oxidized [2Fe-2S]-[ferredoxin] + NADPH</text>
        <dbReference type="Rhea" id="RHEA:20125"/>
        <dbReference type="Rhea" id="RHEA-COMP:10000"/>
        <dbReference type="Rhea" id="RHEA-COMP:10001"/>
        <dbReference type="ChEBI" id="CHEBI:15378"/>
        <dbReference type="ChEBI" id="CHEBI:33737"/>
        <dbReference type="ChEBI" id="CHEBI:33738"/>
        <dbReference type="ChEBI" id="CHEBI:57783"/>
        <dbReference type="ChEBI" id="CHEBI:58349"/>
        <dbReference type="EC" id="1.18.1.2"/>
    </reaction>
</comment>
<evidence type="ECO:0000259" key="11">
    <source>
        <dbReference type="PROSITE" id="PS51384"/>
    </source>
</evidence>
<dbReference type="InterPro" id="IPR017927">
    <property type="entry name" value="FAD-bd_FR_type"/>
</dbReference>
<dbReference type="SUPFAM" id="SSF52343">
    <property type="entry name" value="Ferredoxin reductase-like, C-terminal NADP-linked domain"/>
    <property type="match status" value="1"/>
</dbReference>
<dbReference type="CDD" id="cd06195">
    <property type="entry name" value="FNR1"/>
    <property type="match status" value="1"/>
</dbReference>
<dbReference type="PANTHER" id="PTHR47878:SF1">
    <property type="entry name" value="FLAVODOXIN_FERREDOXIN--NADP REDUCTASE"/>
    <property type="match status" value="1"/>
</dbReference>
<dbReference type="InterPro" id="IPR051930">
    <property type="entry name" value="FNR_type-1"/>
</dbReference>
<dbReference type="EC" id="1.18.1.2" evidence="3"/>
<dbReference type="GO" id="GO:0034599">
    <property type="term" value="P:cellular response to oxidative stress"/>
    <property type="evidence" value="ECO:0007669"/>
    <property type="project" value="TreeGrafter"/>
</dbReference>
<feature type="domain" description="FAD-binding FR-type" evidence="11">
    <location>
        <begin position="1"/>
        <end position="99"/>
    </location>
</feature>
<dbReference type="InterPro" id="IPR039261">
    <property type="entry name" value="FNR_nucleotide-bd"/>
</dbReference>
<dbReference type="Pfam" id="PF00970">
    <property type="entry name" value="FAD_binding_6"/>
    <property type="match status" value="1"/>
</dbReference>
<evidence type="ECO:0000256" key="9">
    <source>
        <dbReference type="ARBA" id="ARBA00034078"/>
    </source>
</evidence>
<evidence type="ECO:0000256" key="3">
    <source>
        <dbReference type="ARBA" id="ARBA00013223"/>
    </source>
</evidence>
<dbReference type="RefSeq" id="WP_206575848.1">
    <property type="nucleotide sequence ID" value="NZ_JAFKCV010000026.1"/>
</dbReference>
<dbReference type="EMBL" id="JAFKCV010000026">
    <property type="protein sequence ID" value="MBN7827741.1"/>
    <property type="molecule type" value="Genomic_DNA"/>
</dbReference>
<dbReference type="SUPFAM" id="SSF63380">
    <property type="entry name" value="Riboflavin synthase domain-like"/>
    <property type="match status" value="1"/>
</dbReference>
<evidence type="ECO:0000256" key="4">
    <source>
        <dbReference type="ARBA" id="ARBA00022630"/>
    </source>
</evidence>
<evidence type="ECO:0000256" key="5">
    <source>
        <dbReference type="ARBA" id="ARBA00022741"/>
    </source>
</evidence>
<dbReference type="AlphaFoldDB" id="A0A939DTS2"/>
<evidence type="ECO:0000256" key="1">
    <source>
        <dbReference type="ARBA" id="ARBA00001974"/>
    </source>
</evidence>
<dbReference type="GO" id="GO:0000166">
    <property type="term" value="F:nucleotide binding"/>
    <property type="evidence" value="ECO:0007669"/>
    <property type="project" value="UniProtKB-KW"/>
</dbReference>
<comment type="similarity">
    <text evidence="2">Belongs to the ferredoxin--NADP reductase type 1 family.</text>
</comment>
<dbReference type="GO" id="GO:0042167">
    <property type="term" value="P:heme catabolic process"/>
    <property type="evidence" value="ECO:0007669"/>
    <property type="project" value="TreeGrafter"/>
</dbReference>
<comment type="caution">
    <text evidence="12">The sequence shown here is derived from an EMBL/GenBank/DDBJ whole genome shotgun (WGS) entry which is preliminary data.</text>
</comment>
<organism evidence="12 13">
    <name type="scientific">Bowmanella dokdonensis</name>
    <dbReference type="NCBI Taxonomy" id="751969"/>
    <lineage>
        <taxon>Bacteria</taxon>
        <taxon>Pseudomonadati</taxon>
        <taxon>Pseudomonadota</taxon>
        <taxon>Gammaproteobacteria</taxon>
        <taxon>Alteromonadales</taxon>
        <taxon>Alteromonadaceae</taxon>
        <taxon>Bowmanella</taxon>
    </lineage>
</organism>
<accession>A0A939DTS2</accession>
<evidence type="ECO:0000313" key="12">
    <source>
        <dbReference type="EMBL" id="MBN7827741.1"/>
    </source>
</evidence>
<dbReference type="InterPro" id="IPR001433">
    <property type="entry name" value="OxRdtase_FAD/NAD-bd"/>
</dbReference>
<dbReference type="Gene3D" id="3.40.50.80">
    <property type="entry name" value="Nucleotide-binding domain of ferredoxin-NADP reductase (FNR) module"/>
    <property type="match status" value="1"/>
</dbReference>
<reference evidence="12" key="1">
    <citation type="submission" date="2021-03" db="EMBL/GenBank/DDBJ databases">
        <title>novel species isolated from a fishpond in China.</title>
        <authorList>
            <person name="Lu H."/>
            <person name="Cai Z."/>
        </authorList>
    </citation>
    <scope>NUCLEOTIDE SEQUENCE</scope>
    <source>
        <strain evidence="12">JCM 30855</strain>
    </source>
</reference>
<name>A0A939DTS2_9ALTE</name>
<evidence type="ECO:0000256" key="8">
    <source>
        <dbReference type="ARBA" id="ARBA00023002"/>
    </source>
</evidence>
<keyword evidence="8" id="KW-0560">Oxidoreductase</keyword>
<proteinExistence type="inferred from homology"/>
<protein>
    <recommendedName>
        <fullName evidence="3">ferredoxin--NADP(+) reductase</fullName>
        <ecNumber evidence="3">1.18.1.2</ecNumber>
    </recommendedName>
</protein>
<keyword evidence="6" id="KW-0274">FAD</keyword>
<dbReference type="InterPro" id="IPR001709">
    <property type="entry name" value="Flavoprot_Pyr_Nucl_cyt_Rdtase"/>
</dbReference>
<dbReference type="InterPro" id="IPR017938">
    <property type="entry name" value="Riboflavin_synthase-like_b-brl"/>
</dbReference>
<dbReference type="InterPro" id="IPR008333">
    <property type="entry name" value="Cbr1-like_FAD-bd_dom"/>
</dbReference>
<keyword evidence="7" id="KW-0521">NADP</keyword>
<keyword evidence="4" id="KW-0285">Flavoprotein</keyword>
<evidence type="ECO:0000256" key="10">
    <source>
        <dbReference type="ARBA" id="ARBA00047776"/>
    </source>
</evidence>
<keyword evidence="13" id="KW-1185">Reference proteome</keyword>
<dbReference type="PROSITE" id="PS51384">
    <property type="entry name" value="FAD_FR"/>
    <property type="match status" value="1"/>
</dbReference>
<keyword evidence="5" id="KW-0547">Nucleotide-binding</keyword>
<dbReference type="Gene3D" id="2.40.30.10">
    <property type="entry name" value="Translation factors"/>
    <property type="match status" value="1"/>
</dbReference>
<sequence>MWVEGRVVDRIDWNDKLFSLFIEADIGNFIPGQFIKVGLDIGDKRIGRAYSLVNAPDSPALEVLLVSVEDGLLSPALARLNPGDAIQVSSKASGYMTLDEISQGKHLWMLATGTAVGPFIAMLRTPQPWQRFERLVLCYGVRLARDLAYLEELQALQSANPQQFSLIPCVTREKIPDMMQIRLPEALRTGQLEQAAGLKISPEQSQFMLCGNPGMVSDAQQILLDRGLQKNLKRKPGHITMERYW</sequence>
<evidence type="ECO:0000256" key="6">
    <source>
        <dbReference type="ARBA" id="ARBA00022827"/>
    </source>
</evidence>
<gene>
    <name evidence="12" type="ORF">J0A66_21090</name>
</gene>
<evidence type="ECO:0000256" key="7">
    <source>
        <dbReference type="ARBA" id="ARBA00022857"/>
    </source>
</evidence>
<dbReference type="InterPro" id="IPR033892">
    <property type="entry name" value="FNR_bac"/>
</dbReference>